<feature type="region of interest" description="Disordered" evidence="1">
    <location>
        <begin position="99"/>
        <end position="123"/>
    </location>
</feature>
<feature type="compositionally biased region" description="Low complexity" evidence="1">
    <location>
        <begin position="105"/>
        <end position="121"/>
    </location>
</feature>
<feature type="region of interest" description="Disordered" evidence="1">
    <location>
        <begin position="1"/>
        <end position="39"/>
    </location>
</feature>
<feature type="compositionally biased region" description="Basic and acidic residues" evidence="1">
    <location>
        <begin position="25"/>
        <end position="39"/>
    </location>
</feature>
<comment type="caution">
    <text evidence="2">The sequence shown here is derived from an EMBL/GenBank/DDBJ whole genome shotgun (WGS) entry which is preliminary data.</text>
</comment>
<accession>A0A1L7SU03</accession>
<dbReference type="PANTHER" id="PTHR37012:SF7">
    <property type="entry name" value="B-ZIP TRANSCRIPTION FACTOR (EUROFUNG)-RELATED"/>
    <property type="match status" value="1"/>
</dbReference>
<evidence type="ECO:0000313" key="3">
    <source>
        <dbReference type="Proteomes" id="UP000184255"/>
    </source>
</evidence>
<dbReference type="Pfam" id="PF11905">
    <property type="entry name" value="DUF3425"/>
    <property type="match status" value="1"/>
</dbReference>
<organism evidence="2 3">
    <name type="scientific">Fusarium mangiferae</name>
    <name type="common">Mango malformation disease fungus</name>
    <dbReference type="NCBI Taxonomy" id="192010"/>
    <lineage>
        <taxon>Eukaryota</taxon>
        <taxon>Fungi</taxon>
        <taxon>Dikarya</taxon>
        <taxon>Ascomycota</taxon>
        <taxon>Pezizomycotina</taxon>
        <taxon>Sordariomycetes</taxon>
        <taxon>Hypocreomycetidae</taxon>
        <taxon>Hypocreales</taxon>
        <taxon>Nectriaceae</taxon>
        <taxon>Fusarium</taxon>
        <taxon>Fusarium fujikuroi species complex</taxon>
    </lineage>
</organism>
<dbReference type="EMBL" id="FCQH01000002">
    <property type="protein sequence ID" value="CVK87952.1"/>
    <property type="molecule type" value="Genomic_DNA"/>
</dbReference>
<feature type="compositionally biased region" description="Polar residues" evidence="1">
    <location>
        <begin position="452"/>
        <end position="463"/>
    </location>
</feature>
<reference evidence="3" key="1">
    <citation type="journal article" date="2016" name="Genome Biol. Evol.">
        <title>Comparative 'omics' of the Fusarium fujikuroi species complex highlights differences in genetic potential and metabolite synthesis.</title>
        <authorList>
            <person name="Niehaus E.-M."/>
            <person name="Muensterkoetter M."/>
            <person name="Proctor R.H."/>
            <person name="Brown D.W."/>
            <person name="Sharon A."/>
            <person name="Idan Y."/>
            <person name="Oren-Young L."/>
            <person name="Sieber C.M."/>
            <person name="Novak O."/>
            <person name="Pencik A."/>
            <person name="Tarkowska D."/>
            <person name="Hromadova K."/>
            <person name="Freeman S."/>
            <person name="Maymon M."/>
            <person name="Elazar M."/>
            <person name="Youssef S.A."/>
            <person name="El-Shabrawy E.S.M."/>
            <person name="Shalaby A.B.A."/>
            <person name="Houterman P."/>
            <person name="Brock N.L."/>
            <person name="Burkhardt I."/>
            <person name="Tsavkelova E.A."/>
            <person name="Dickschat J.S."/>
            <person name="Galuszka P."/>
            <person name="Gueldener U."/>
            <person name="Tudzynski B."/>
        </authorList>
    </citation>
    <scope>NUCLEOTIDE SEQUENCE [LARGE SCALE GENOMIC DNA]</scope>
    <source>
        <strain evidence="3">MRC7560</strain>
    </source>
</reference>
<name>A0A1L7SU03_FUSMA</name>
<dbReference type="CDD" id="cd14688">
    <property type="entry name" value="bZIP_YAP"/>
    <property type="match status" value="1"/>
</dbReference>
<proteinExistence type="predicted"/>
<evidence type="ECO:0000313" key="2">
    <source>
        <dbReference type="EMBL" id="CVK87952.1"/>
    </source>
</evidence>
<dbReference type="VEuPathDB" id="FungiDB:FMAN_05261"/>
<dbReference type="InterPro" id="IPR021833">
    <property type="entry name" value="DUF3425"/>
</dbReference>
<protein>
    <recommendedName>
        <fullName evidence="4">BZIP domain-containing protein</fullName>
    </recommendedName>
</protein>
<dbReference type="Proteomes" id="UP000184255">
    <property type="component" value="Unassembled WGS sequence"/>
</dbReference>
<feature type="region of interest" description="Disordered" evidence="1">
    <location>
        <begin position="442"/>
        <end position="467"/>
    </location>
</feature>
<gene>
    <name evidence="2" type="ORF">FMAN_05261</name>
</gene>
<keyword evidence="3" id="KW-1185">Reference proteome</keyword>
<dbReference type="RefSeq" id="XP_041679000.1">
    <property type="nucleotide sequence ID" value="XM_041828104.1"/>
</dbReference>
<dbReference type="PANTHER" id="PTHR37012">
    <property type="entry name" value="B-ZIP TRANSCRIPTION FACTOR (EUROFUNG)-RELATED"/>
    <property type="match status" value="1"/>
</dbReference>
<evidence type="ECO:0008006" key="4">
    <source>
        <dbReference type="Google" id="ProtNLM"/>
    </source>
</evidence>
<sequence length="488" mass="54844">MSANTPATCRRARSPTTDPQRLKKRESDRKAQRVSRERTKSRIAYLEDLVEKLSSGDDHDKTLSLMAQLSEVTKQRDSLVRFLDTTSLSFTRHLSEAKKWDSKTVSQEQPQPQQPSVSGSVYKGSPALLPDLLETSPAGNALSFFSPNFTGTLQGDTALDGSQTCVDLDSATYCASNNHHAGDKTPAAPSPCDCSSSETRRLSDGSVVSRNIWQAGNQVLKGPPGLLPAAMLELECEASEDVPVRVVLYGWDHLEQSGRMTPLWRRIRHLDEICFSGCGQVERLAVIHMVHRYMRAYADPTSANINAILPRWYMKSTSSQDVSGHPAVDYFAWPAFRQQFSRYPHRYCSNLFWHMFKEHLRITWPYEFRDVYSVNVGLGRYGLSSSFKDTISNLGCWTMHSDFFYHFPALVHDVPKSPQTSLPVAIHPLPLQTNSLGYLSRGRTPSHHHSSFRTMESTISDPSQGGEDDQGWCYDAVVGDYNWDLDNL</sequence>
<dbReference type="AlphaFoldDB" id="A0A1L7SU03"/>
<dbReference type="GeneID" id="65084528"/>
<dbReference type="Gene3D" id="1.20.5.170">
    <property type="match status" value="1"/>
</dbReference>
<evidence type="ECO:0000256" key="1">
    <source>
        <dbReference type="SAM" id="MobiDB-lite"/>
    </source>
</evidence>